<dbReference type="InterPro" id="IPR059206">
    <property type="entry name" value="Sll1717-like"/>
</dbReference>
<dbReference type="Proteomes" id="UP000832011">
    <property type="component" value="Chromosome"/>
</dbReference>
<evidence type="ECO:0000313" key="2">
    <source>
        <dbReference type="Proteomes" id="UP000832011"/>
    </source>
</evidence>
<organism evidence="1 2">
    <name type="scientific">Vitreoscilla massiliensis</name>
    <dbReference type="NCBI Taxonomy" id="1689272"/>
    <lineage>
        <taxon>Bacteria</taxon>
        <taxon>Pseudomonadati</taxon>
        <taxon>Pseudomonadota</taxon>
        <taxon>Betaproteobacteria</taxon>
        <taxon>Neisseriales</taxon>
        <taxon>Neisseriaceae</taxon>
        <taxon>Vitreoscilla</taxon>
    </lineage>
</organism>
<dbReference type="EMBL" id="CP091511">
    <property type="protein sequence ID" value="UOO87801.1"/>
    <property type="molecule type" value="Genomic_DNA"/>
</dbReference>
<protein>
    <recommendedName>
        <fullName evidence="3">AAA+ ATPase domain-containing protein</fullName>
    </recommendedName>
</protein>
<evidence type="ECO:0000313" key="1">
    <source>
        <dbReference type="EMBL" id="UOO87801.1"/>
    </source>
</evidence>
<name>A0ABY4DXH7_9NEIS</name>
<dbReference type="NCBIfam" id="NF047389">
    <property type="entry name" value="ATPase_Sll1717"/>
    <property type="match status" value="1"/>
</dbReference>
<sequence>MGSFIVNKSFALKLSDIEFVYNDGTNEALYVKDFTNLFVNHGDLYNKVLLPSNFIILGRKGSGKTLLAEYLKAKFAEEPSLNHCQIKSLNELENNELIQFRTGDTAPNEYKSIWQWFVLLDIAQTIMEDESSLDFDSKLSLKKFFETNKIKLPVEPSKISLIERTKQSKFNISTIIPIIGTVSYERNSQREPDNSDNSLSYLQLLPLIKELIINTLLTSHRQYLLIFDELDDRFQNNENYRNSIISLIKVASELNKEFYAKNINFKIIILLRTDIYNLLNDRDFNKITQNSIVKIDWGDDSHQNSPLMKLVTHKASQSHSLLNNASHEYIVKRLFPEQVKHLDASKYLLSRTFLRPRDIITFLDIIKKNYSDASHFSKFQILDCEFEYSEYLCQEVKNEMCGYISDEQINQYLELIRNFNKHDFYFDDIETYFNENKDEYPLIISLVDTLKFLFNFNVIGQKWFNEGRRRDYYDWKYMRNNTRIFDAHNQKYKKIVVHLGLNQSLLNL</sequence>
<gene>
    <name evidence="1" type="ORF">LVJ82_09870</name>
</gene>
<reference evidence="1 2" key="1">
    <citation type="journal article" date="2022" name="Res Sq">
        <title>Evolution of multicellular longitudinally dividing oral cavity symbionts (Neisseriaceae).</title>
        <authorList>
            <person name="Nyongesa S."/>
            <person name="Weber P."/>
            <person name="Bernet E."/>
            <person name="Pullido F."/>
            <person name="Nieckarz M."/>
            <person name="Delaby M."/>
            <person name="Nieves C."/>
            <person name="Viehboeck T."/>
            <person name="Krause N."/>
            <person name="Rivera-Millot A."/>
            <person name="Nakamura A."/>
            <person name="Vischer N."/>
            <person name="VanNieuwenhze M."/>
            <person name="Brun Y."/>
            <person name="Cava F."/>
            <person name="Bulgheresi S."/>
            <person name="Veyrier F."/>
        </authorList>
    </citation>
    <scope>NUCLEOTIDE SEQUENCE [LARGE SCALE GENOMIC DNA]</scope>
    <source>
        <strain evidence="1 2">SN4</strain>
    </source>
</reference>
<proteinExistence type="predicted"/>
<evidence type="ECO:0008006" key="3">
    <source>
        <dbReference type="Google" id="ProtNLM"/>
    </source>
</evidence>
<dbReference type="RefSeq" id="WP_058356758.1">
    <property type="nucleotide sequence ID" value="NZ_CABKVG010000009.1"/>
</dbReference>
<keyword evidence="2" id="KW-1185">Reference proteome</keyword>
<accession>A0ABY4DXH7</accession>